<feature type="transmembrane region" description="Helical" evidence="1">
    <location>
        <begin position="207"/>
        <end position="231"/>
    </location>
</feature>
<dbReference type="Proteomes" id="UP000644749">
    <property type="component" value="Unassembled WGS sequence"/>
</dbReference>
<keyword evidence="1" id="KW-0472">Membrane</keyword>
<name>A0ABS1SAH5_9RHOB</name>
<feature type="transmembrane region" description="Helical" evidence="1">
    <location>
        <begin position="149"/>
        <end position="169"/>
    </location>
</feature>
<feature type="transmembrane region" description="Helical" evidence="1">
    <location>
        <begin position="243"/>
        <end position="263"/>
    </location>
</feature>
<reference evidence="2 3" key="1">
    <citation type="submission" date="2021-01" db="EMBL/GenBank/DDBJ databases">
        <title>011410 draft genome.</title>
        <authorList>
            <person name="Lang L."/>
        </authorList>
    </citation>
    <scope>NUCLEOTIDE SEQUENCE [LARGE SCALE GENOMIC DNA]</scope>
    <source>
        <strain evidence="2 3">KCTC 42845</strain>
    </source>
</reference>
<proteinExistence type="predicted"/>
<evidence type="ECO:0000313" key="2">
    <source>
        <dbReference type="EMBL" id="MBL3675732.1"/>
    </source>
</evidence>
<feature type="transmembrane region" description="Helical" evidence="1">
    <location>
        <begin position="181"/>
        <end position="201"/>
    </location>
</feature>
<dbReference type="EMBL" id="JAESHT010000043">
    <property type="protein sequence ID" value="MBL3675732.1"/>
    <property type="molecule type" value="Genomic_DNA"/>
</dbReference>
<keyword evidence="1" id="KW-1133">Transmembrane helix</keyword>
<gene>
    <name evidence="2" type="ORF">JL111_19915</name>
</gene>
<evidence type="ECO:0008006" key="4">
    <source>
        <dbReference type="Google" id="ProtNLM"/>
    </source>
</evidence>
<keyword evidence="1" id="KW-0812">Transmembrane</keyword>
<keyword evidence="3" id="KW-1185">Reference proteome</keyword>
<feature type="transmembrane region" description="Helical" evidence="1">
    <location>
        <begin position="51"/>
        <end position="70"/>
    </location>
</feature>
<evidence type="ECO:0000256" key="1">
    <source>
        <dbReference type="SAM" id="Phobius"/>
    </source>
</evidence>
<feature type="transmembrane region" description="Helical" evidence="1">
    <location>
        <begin position="108"/>
        <end position="129"/>
    </location>
</feature>
<sequence>MILIQRSGTSGTPFPRGLSGSLGLTGIRFCCAGLLWRGLGGPLLRRAFATGRYVALLLLFALKGVTHGLLARSLRLGGRASALAAAIVSGPGSRGLPFGLPPGRRLGLLRACGGTFPVLVAFAALGLLATRGWLSVLLRPLAFLGPPGVFILLVLLGALLCAGGTPFLLRTFLCRFLPQGVHFPFVLCSLATLAFALRAFVPLLGYGFAGLLAAFLDLPCGCFLRLAAILARLCLLRLLFGPLRLPLVLGLVLTLGPLCLTAADRRLLPLGLGQA</sequence>
<protein>
    <recommendedName>
        <fullName evidence="4">ComEC/Rec2-related protein domain-containing protein</fullName>
    </recommendedName>
</protein>
<feature type="transmembrane region" description="Helical" evidence="1">
    <location>
        <begin position="20"/>
        <end position="39"/>
    </location>
</feature>
<organism evidence="2 3">
    <name type="scientific">Paracoccus aerius</name>
    <dbReference type="NCBI Taxonomy" id="1915382"/>
    <lineage>
        <taxon>Bacteria</taxon>
        <taxon>Pseudomonadati</taxon>
        <taxon>Pseudomonadota</taxon>
        <taxon>Alphaproteobacteria</taxon>
        <taxon>Rhodobacterales</taxon>
        <taxon>Paracoccaceae</taxon>
        <taxon>Paracoccus</taxon>
    </lineage>
</organism>
<accession>A0ABS1SAH5</accession>
<evidence type="ECO:0000313" key="3">
    <source>
        <dbReference type="Proteomes" id="UP000644749"/>
    </source>
</evidence>
<comment type="caution">
    <text evidence="2">The sequence shown here is derived from an EMBL/GenBank/DDBJ whole genome shotgun (WGS) entry which is preliminary data.</text>
</comment>
<dbReference type="RefSeq" id="WP_191313137.1">
    <property type="nucleotide sequence ID" value="NZ_BNCL01000044.1"/>
</dbReference>